<dbReference type="PANTHER" id="PTHR44196">
    <property type="entry name" value="DEHYDROGENASE/REDUCTASE SDR FAMILY MEMBER 7B"/>
    <property type="match status" value="1"/>
</dbReference>
<keyword evidence="5" id="KW-1185">Reference proteome</keyword>
<dbReference type="PRINTS" id="PR00080">
    <property type="entry name" value="SDRFAMILY"/>
</dbReference>
<comment type="similarity">
    <text evidence="1 3">Belongs to the short-chain dehydrogenases/reductases (SDR) family.</text>
</comment>
<proteinExistence type="inferred from homology"/>
<organism evidence="4 5">
    <name type="scientific">Chryseobacterium wanjuense</name>
    <dbReference type="NCBI Taxonomy" id="356305"/>
    <lineage>
        <taxon>Bacteria</taxon>
        <taxon>Pseudomonadati</taxon>
        <taxon>Bacteroidota</taxon>
        <taxon>Flavobacteriia</taxon>
        <taxon>Flavobacteriales</taxon>
        <taxon>Weeksellaceae</taxon>
        <taxon>Chryseobacterium group</taxon>
        <taxon>Chryseobacterium</taxon>
    </lineage>
</organism>
<keyword evidence="2" id="KW-0560">Oxidoreductase</keyword>
<dbReference type="Pfam" id="PF00106">
    <property type="entry name" value="adh_short"/>
    <property type="match status" value="1"/>
</dbReference>
<dbReference type="PRINTS" id="PR00081">
    <property type="entry name" value="GDHRDH"/>
</dbReference>
<dbReference type="InterPro" id="IPR002347">
    <property type="entry name" value="SDR_fam"/>
</dbReference>
<gene>
    <name evidence="4" type="ORF">SAMN05421841_0404</name>
</gene>
<evidence type="ECO:0000313" key="5">
    <source>
        <dbReference type="Proteomes" id="UP000199469"/>
    </source>
</evidence>
<evidence type="ECO:0000256" key="3">
    <source>
        <dbReference type="RuleBase" id="RU000363"/>
    </source>
</evidence>
<dbReference type="InterPro" id="IPR036291">
    <property type="entry name" value="NAD(P)-bd_dom_sf"/>
</dbReference>
<dbReference type="Gene3D" id="3.40.50.720">
    <property type="entry name" value="NAD(P)-binding Rossmann-like Domain"/>
    <property type="match status" value="1"/>
</dbReference>
<dbReference type="PANTHER" id="PTHR44196:SF1">
    <property type="entry name" value="DEHYDROGENASE_REDUCTASE SDR FAMILY MEMBER 7B"/>
    <property type="match status" value="1"/>
</dbReference>
<evidence type="ECO:0000256" key="1">
    <source>
        <dbReference type="ARBA" id="ARBA00006484"/>
    </source>
</evidence>
<reference evidence="5" key="1">
    <citation type="submission" date="2016-10" db="EMBL/GenBank/DDBJ databases">
        <authorList>
            <person name="Varghese N."/>
            <person name="Submissions S."/>
        </authorList>
    </citation>
    <scope>NUCLEOTIDE SEQUENCE [LARGE SCALE GENOMIC DNA]</scope>
    <source>
        <strain evidence="5">DSM 17724</strain>
    </source>
</reference>
<accession>A0A1I0N6G8</accession>
<dbReference type="Proteomes" id="UP000199469">
    <property type="component" value="Unassembled WGS sequence"/>
</dbReference>
<name>A0A1I0N6G8_9FLAO</name>
<dbReference type="GO" id="GO:0016020">
    <property type="term" value="C:membrane"/>
    <property type="evidence" value="ECO:0007669"/>
    <property type="project" value="TreeGrafter"/>
</dbReference>
<sequence>MNITNNTILITGGGSGIGLEIAKALSPANKIIIVGRNKEKLDAAAKDLENVFTIQADITNESDINRLYDEVKTTFGGLNILINNAGHAHYYTISENSDTYSKALAEFTTNYFAPIRLTEKFLPLLKEQTEAAIVNVSSIVGFVPGSHVPTYSDSKAALHSHTRILRYQLAKDTNVKVFELMPPLVNTDFSVEIGGRENGIPASDVANDFVKALQENIYEIRVGNTGLLYDNFFAASEGAFATFNN</sequence>
<dbReference type="OrthoDB" id="9810734at2"/>
<evidence type="ECO:0000313" key="4">
    <source>
        <dbReference type="EMBL" id="SEV96623.1"/>
    </source>
</evidence>
<dbReference type="STRING" id="356305.SAMN05421841_0404"/>
<evidence type="ECO:0000256" key="2">
    <source>
        <dbReference type="ARBA" id="ARBA00023002"/>
    </source>
</evidence>
<dbReference type="SUPFAM" id="SSF51735">
    <property type="entry name" value="NAD(P)-binding Rossmann-fold domains"/>
    <property type="match status" value="1"/>
</dbReference>
<dbReference type="AlphaFoldDB" id="A0A1I0N6G8"/>
<dbReference type="GO" id="GO:0016491">
    <property type="term" value="F:oxidoreductase activity"/>
    <property type="evidence" value="ECO:0007669"/>
    <property type="project" value="UniProtKB-KW"/>
</dbReference>
<protein>
    <submittedName>
        <fullName evidence="4">Uncharacterized oxidoreductase</fullName>
    </submittedName>
</protein>
<dbReference type="RefSeq" id="WP_089790399.1">
    <property type="nucleotide sequence ID" value="NZ_FOIU01000001.1"/>
</dbReference>
<dbReference type="EMBL" id="FOIU01000001">
    <property type="protein sequence ID" value="SEV96623.1"/>
    <property type="molecule type" value="Genomic_DNA"/>
</dbReference>